<name>K3VMB7_FUSPC</name>
<comment type="caution">
    <text evidence="1">The sequence shown here is derived from an EMBL/GenBank/DDBJ whole genome shotgun (WGS) entry which is preliminary data.</text>
</comment>
<protein>
    <submittedName>
        <fullName evidence="1">Uncharacterized protein</fullName>
    </submittedName>
</protein>
<organism evidence="1 2">
    <name type="scientific">Fusarium pseudograminearum (strain CS3096)</name>
    <name type="common">Wheat and barley crown-rot fungus</name>
    <dbReference type="NCBI Taxonomy" id="1028729"/>
    <lineage>
        <taxon>Eukaryota</taxon>
        <taxon>Fungi</taxon>
        <taxon>Dikarya</taxon>
        <taxon>Ascomycota</taxon>
        <taxon>Pezizomycotina</taxon>
        <taxon>Sordariomycetes</taxon>
        <taxon>Hypocreomycetidae</taxon>
        <taxon>Hypocreales</taxon>
        <taxon>Nectriaceae</taxon>
        <taxon>Fusarium</taxon>
    </lineage>
</organism>
<dbReference type="RefSeq" id="XP_009255367.1">
    <property type="nucleotide sequence ID" value="XM_009257092.1"/>
</dbReference>
<dbReference type="AlphaFoldDB" id="K3VMB7"/>
<dbReference type="Proteomes" id="UP000007978">
    <property type="component" value="Chromosome 3"/>
</dbReference>
<dbReference type="KEGG" id="fpu:FPSE_03974"/>
<gene>
    <name evidence="1" type="ORF">FPSE_03974</name>
</gene>
<dbReference type="EMBL" id="AFNW01000081">
    <property type="protein sequence ID" value="EKJ75794.1"/>
    <property type="molecule type" value="Genomic_DNA"/>
</dbReference>
<reference evidence="1 2" key="1">
    <citation type="journal article" date="2012" name="PLoS Pathog.">
        <title>Comparative pathogenomics reveals horizontally acquired novel virulence genes in fungi infecting cereal hosts.</title>
        <authorList>
            <person name="Gardiner D.M."/>
            <person name="McDonald M.C."/>
            <person name="Covarelli L."/>
            <person name="Solomon P.S."/>
            <person name="Rusu A.G."/>
            <person name="Marshall M."/>
            <person name="Kazan K."/>
            <person name="Chakraborty S."/>
            <person name="McDonald B.A."/>
            <person name="Manners J.M."/>
        </authorList>
    </citation>
    <scope>NUCLEOTIDE SEQUENCE [LARGE SCALE GENOMIC DNA]</scope>
    <source>
        <strain evidence="1 2">CS3096</strain>
    </source>
</reference>
<proteinExistence type="predicted"/>
<accession>K3VMB7</accession>
<sequence length="30" mass="3124">MSIMPSINVALEGIKGQQNVGSFKGSLSET</sequence>
<dbReference type="GeneID" id="20362592"/>
<dbReference type="HOGENOM" id="CLU_3406475_0_0_1"/>
<evidence type="ECO:0000313" key="2">
    <source>
        <dbReference type="Proteomes" id="UP000007978"/>
    </source>
</evidence>
<keyword evidence="2" id="KW-1185">Reference proteome</keyword>
<evidence type="ECO:0000313" key="1">
    <source>
        <dbReference type="EMBL" id="EKJ75794.1"/>
    </source>
</evidence>